<accession>A0A1P8ULC0</accession>
<dbReference type="GO" id="GO:1990063">
    <property type="term" value="C:Bam protein complex"/>
    <property type="evidence" value="ECO:0007669"/>
    <property type="project" value="TreeGrafter"/>
</dbReference>
<keyword evidence="5 8" id="KW-0677">Repeat</keyword>
<dbReference type="InterPro" id="IPR034746">
    <property type="entry name" value="POTRA"/>
</dbReference>
<feature type="domain" description="POTRA" evidence="10">
    <location>
        <begin position="89"/>
        <end position="169"/>
    </location>
</feature>
<dbReference type="EMBL" id="CP019434">
    <property type="protein sequence ID" value="APZ44637.1"/>
    <property type="molecule type" value="Genomic_DNA"/>
</dbReference>
<keyword evidence="6 8" id="KW-0472">Membrane</keyword>
<dbReference type="NCBIfam" id="TIGR03303">
    <property type="entry name" value="OM_YaeT"/>
    <property type="match status" value="1"/>
</dbReference>
<organism evidence="11 12">
    <name type="scientific">Acidihalobacter ferrooxydans</name>
    <dbReference type="NCBI Taxonomy" id="1765967"/>
    <lineage>
        <taxon>Bacteria</taxon>
        <taxon>Pseudomonadati</taxon>
        <taxon>Pseudomonadota</taxon>
        <taxon>Gammaproteobacteria</taxon>
        <taxon>Chromatiales</taxon>
        <taxon>Ectothiorhodospiraceae</taxon>
        <taxon>Acidihalobacter</taxon>
    </lineage>
</organism>
<dbReference type="InterPro" id="IPR039910">
    <property type="entry name" value="D15-like"/>
</dbReference>
<dbReference type="PIRSF" id="PIRSF006076">
    <property type="entry name" value="OM_assembly_OMP85"/>
    <property type="match status" value="1"/>
</dbReference>
<sequence>MAFSPLPAAAATATIAPAGSFKIANIELRGLQRISPSTVFAYLPVHVGEEFQYSETPKVIDALYGTGFFSRVNVYRQGNVLIVDLKERPAINDIRFRGNSLIKTAQLKRALKQAGIAKGLVFKRDVLNELRNELLAQYYGQGKYNVKIDTTVKPLPRNRVDIDIHIIEGKTATIKQVVVVGNHAFREQHLLGLLDVGTKPWWEFWSSRNKYSQARLSSSLNTLQSQYLNDGYINFALNSTQVALTPNHRNMYITINVHEGEKYSVKKVSLAGKLLYPKAQLMKLLKIKPGEVFSRKQVLDSVKALQNLYGDNGYAFANINPVPQVDQATHEVSLTFFVDPGRRVYVHEIHFIGNNGTSGNVLRREMRQMEGGLYSTKLIDLSKRRLQRLPYIESVKIDTQRVAGSDDQVNLNVHVKERLSSSFTASIGYSQFDGITFATGISSQNFLGTGNSLNLSVNTSRINTLYQINYINPYYTINGVSRGINLYYQRTDTASADIIDYNANRLGMAVSYGIPLSEFNTLNASYGYQQVKVTVGTDPAESVTSYIADYGSTYNLFKLGAGLTHDTRNRTVFPTSGNYQGLNLSLITPGSTVKYYKVSYFNDQYIPLSSWLTGVLNANVSYGAGYDGTRTLPFFDKYYAGGMGSVAGYKDSSLGPRDPVTGQPTGGNFLTTASAGLRFPAPFLTNSNSVRMSLFYDIGNVFASARTFKANQLRSSVGLGLEWLSPIGPLSFSIAKPLNAKPGDQTQTFQFNIGTYF</sequence>
<comment type="function">
    <text evidence="8">Part of the outer membrane protein assembly complex, which is involved in assembly and insertion of beta-barrel proteins into the outer membrane.</text>
</comment>
<comment type="subcellular location">
    <subcellularLocation>
        <location evidence="8">Cell outer membrane</location>
    </subcellularLocation>
    <subcellularLocation>
        <location evidence="1">Membrane</location>
    </subcellularLocation>
</comment>
<comment type="subunit">
    <text evidence="8">Part of the Bam complex.</text>
</comment>
<evidence type="ECO:0000256" key="2">
    <source>
        <dbReference type="ARBA" id="ARBA00022452"/>
    </source>
</evidence>
<dbReference type="AlphaFoldDB" id="A0A1P8ULC0"/>
<dbReference type="PROSITE" id="PS51779">
    <property type="entry name" value="POTRA"/>
    <property type="match status" value="5"/>
</dbReference>
<name>A0A1P8ULC0_9GAMM</name>
<dbReference type="InterPro" id="IPR023707">
    <property type="entry name" value="OM_assembly_BamA"/>
</dbReference>
<dbReference type="GO" id="GO:0043165">
    <property type="term" value="P:Gram-negative-bacterium-type cell outer membrane assembly"/>
    <property type="evidence" value="ECO:0007669"/>
    <property type="project" value="UniProtKB-UniRule"/>
</dbReference>
<keyword evidence="4 8" id="KW-0732">Signal</keyword>
<dbReference type="Pfam" id="PF07244">
    <property type="entry name" value="POTRA"/>
    <property type="match status" value="4"/>
</dbReference>
<dbReference type="PANTHER" id="PTHR12815:SF23">
    <property type="entry name" value="OUTER MEMBRANE PROTEIN ASSEMBLY FACTOR BAMA"/>
    <property type="match status" value="1"/>
</dbReference>
<dbReference type="Gene3D" id="3.10.20.310">
    <property type="entry name" value="membrane protein fhac"/>
    <property type="match status" value="5"/>
</dbReference>
<feature type="domain" description="POTRA" evidence="10">
    <location>
        <begin position="263"/>
        <end position="341"/>
    </location>
</feature>
<evidence type="ECO:0000313" key="12">
    <source>
        <dbReference type="Proteomes" id="UP000243807"/>
    </source>
</evidence>
<evidence type="ECO:0000256" key="3">
    <source>
        <dbReference type="ARBA" id="ARBA00022692"/>
    </source>
</evidence>
<evidence type="ECO:0000313" key="11">
    <source>
        <dbReference type="EMBL" id="APZ44637.1"/>
    </source>
</evidence>
<evidence type="ECO:0000256" key="6">
    <source>
        <dbReference type="ARBA" id="ARBA00023136"/>
    </source>
</evidence>
<dbReference type="Pfam" id="PF01103">
    <property type="entry name" value="Omp85"/>
    <property type="match status" value="1"/>
</dbReference>
<dbReference type="STRING" id="1765967.BW247_09115"/>
<keyword evidence="3 8" id="KW-0812">Transmembrane</keyword>
<keyword evidence="7 8" id="KW-0998">Cell outer membrane</keyword>
<evidence type="ECO:0000256" key="1">
    <source>
        <dbReference type="ARBA" id="ARBA00004370"/>
    </source>
</evidence>
<dbReference type="InterPro" id="IPR000184">
    <property type="entry name" value="Bac_surfAg_D15"/>
</dbReference>
<proteinExistence type="inferred from homology"/>
<evidence type="ECO:0000259" key="10">
    <source>
        <dbReference type="PROSITE" id="PS51779"/>
    </source>
</evidence>
<protein>
    <recommendedName>
        <fullName evidence="8 9">Outer membrane protein assembly factor BamA</fullName>
    </recommendedName>
</protein>
<dbReference type="InterPro" id="IPR010827">
    <property type="entry name" value="BamA/TamA_POTRA"/>
</dbReference>
<feature type="domain" description="POTRA" evidence="10">
    <location>
        <begin position="172"/>
        <end position="260"/>
    </location>
</feature>
<comment type="similarity">
    <text evidence="8">Belongs to the BamA family.</text>
</comment>
<feature type="domain" description="POTRA" evidence="10">
    <location>
        <begin position="21"/>
        <end position="88"/>
    </location>
</feature>
<dbReference type="GO" id="GO:0051205">
    <property type="term" value="P:protein insertion into membrane"/>
    <property type="evidence" value="ECO:0007669"/>
    <property type="project" value="UniProtKB-UniRule"/>
</dbReference>
<evidence type="ECO:0000256" key="8">
    <source>
        <dbReference type="HAMAP-Rule" id="MF_01430"/>
    </source>
</evidence>
<dbReference type="Gene3D" id="2.40.160.50">
    <property type="entry name" value="membrane protein fhac: a member of the omp85/tpsb transporter family"/>
    <property type="match status" value="1"/>
</dbReference>
<evidence type="ECO:0000256" key="4">
    <source>
        <dbReference type="ARBA" id="ARBA00022729"/>
    </source>
</evidence>
<dbReference type="Proteomes" id="UP000243807">
    <property type="component" value="Chromosome"/>
</dbReference>
<keyword evidence="12" id="KW-1185">Reference proteome</keyword>
<evidence type="ECO:0000256" key="5">
    <source>
        <dbReference type="ARBA" id="ARBA00022737"/>
    </source>
</evidence>
<evidence type="ECO:0000256" key="9">
    <source>
        <dbReference type="NCBIfam" id="TIGR03303"/>
    </source>
</evidence>
<dbReference type="PANTHER" id="PTHR12815">
    <property type="entry name" value="SORTING AND ASSEMBLY MACHINERY SAMM50 PROTEIN FAMILY MEMBER"/>
    <property type="match status" value="1"/>
</dbReference>
<dbReference type="KEGG" id="afy:BW247_09115"/>
<feature type="domain" description="POTRA" evidence="10">
    <location>
        <begin position="344"/>
        <end position="418"/>
    </location>
</feature>
<evidence type="ECO:0000256" key="7">
    <source>
        <dbReference type="ARBA" id="ARBA00023237"/>
    </source>
</evidence>
<dbReference type="HAMAP" id="MF_01430">
    <property type="entry name" value="OM_assembly_BamA"/>
    <property type="match status" value="1"/>
</dbReference>
<gene>
    <name evidence="8" type="primary">bamA</name>
    <name evidence="11" type="ORF">BW247_09115</name>
</gene>
<keyword evidence="2 8" id="KW-1134">Transmembrane beta strand</keyword>
<reference evidence="11 12" key="1">
    <citation type="submission" date="2017-01" db="EMBL/GenBank/DDBJ databases">
        <title>Draft sequence of Acidihalobacter ferrooxidans strain DSM 14175 (strain V8).</title>
        <authorList>
            <person name="Khaleque H.N."/>
            <person name="Ramsay J.P."/>
            <person name="Murphy R.J.T."/>
            <person name="Kaksonen A.H."/>
            <person name="Boxall N.J."/>
            <person name="Watkin E.L.J."/>
        </authorList>
    </citation>
    <scope>NUCLEOTIDE SEQUENCE [LARGE SCALE GENOMIC DNA]</scope>
    <source>
        <strain evidence="11 12">V8</strain>
    </source>
</reference>